<dbReference type="GO" id="GO:0006631">
    <property type="term" value="P:fatty acid metabolic process"/>
    <property type="evidence" value="ECO:0007669"/>
    <property type="project" value="TreeGrafter"/>
</dbReference>
<evidence type="ECO:0000259" key="4">
    <source>
        <dbReference type="Pfam" id="PF13193"/>
    </source>
</evidence>
<dbReference type="Pfam" id="PF00501">
    <property type="entry name" value="AMP-binding"/>
    <property type="match status" value="1"/>
</dbReference>
<evidence type="ECO:0000256" key="2">
    <source>
        <dbReference type="ARBA" id="ARBA00022598"/>
    </source>
</evidence>
<proteinExistence type="inferred from homology"/>
<dbReference type="PANTHER" id="PTHR43201">
    <property type="entry name" value="ACYL-COA SYNTHETASE"/>
    <property type="match status" value="1"/>
</dbReference>
<feature type="domain" description="AMP-dependent synthetase/ligase" evidence="3">
    <location>
        <begin position="68"/>
        <end position="292"/>
    </location>
</feature>
<dbReference type="AlphaFoldDB" id="A0AAW3JVP5"/>
<keyword evidence="6" id="KW-1185">Reference proteome</keyword>
<dbReference type="InterPro" id="IPR000873">
    <property type="entry name" value="AMP-dep_synth/lig_dom"/>
</dbReference>
<evidence type="ECO:0000259" key="3">
    <source>
        <dbReference type="Pfam" id="PF00501"/>
    </source>
</evidence>
<evidence type="ECO:0000313" key="6">
    <source>
        <dbReference type="Proteomes" id="UP000050833"/>
    </source>
</evidence>
<dbReference type="RefSeq" id="WP_055940817.1">
    <property type="nucleotide sequence ID" value="NZ_LLKB01000001.1"/>
</dbReference>
<dbReference type="EMBL" id="LLKB01000001">
    <property type="protein sequence ID" value="KQC85841.1"/>
    <property type="molecule type" value="Genomic_DNA"/>
</dbReference>
<feature type="domain" description="AMP-binding enzyme C-terminal" evidence="4">
    <location>
        <begin position="345"/>
        <end position="424"/>
    </location>
</feature>
<dbReference type="Proteomes" id="UP000050833">
    <property type="component" value="Unassembled WGS sequence"/>
</dbReference>
<organism evidence="5 6">
    <name type="scientific">Butyribacter intestini</name>
    <dbReference type="NCBI Taxonomy" id="1703332"/>
    <lineage>
        <taxon>Bacteria</taxon>
        <taxon>Bacillati</taxon>
        <taxon>Bacillota</taxon>
        <taxon>Clostridia</taxon>
        <taxon>Lachnospirales</taxon>
        <taxon>Lachnospiraceae</taxon>
        <taxon>Butyribacter</taxon>
    </lineage>
</organism>
<dbReference type="GO" id="GO:0031956">
    <property type="term" value="F:medium-chain fatty acid-CoA ligase activity"/>
    <property type="evidence" value="ECO:0007669"/>
    <property type="project" value="TreeGrafter"/>
</dbReference>
<dbReference type="Gene3D" id="3.30.300.30">
    <property type="match status" value="1"/>
</dbReference>
<dbReference type="InterPro" id="IPR042099">
    <property type="entry name" value="ANL_N_sf"/>
</dbReference>
<dbReference type="Pfam" id="PF13193">
    <property type="entry name" value="AMP-binding_C"/>
    <property type="match status" value="1"/>
</dbReference>
<dbReference type="InterPro" id="IPR025110">
    <property type="entry name" value="AMP-bd_C"/>
</dbReference>
<sequence>MNYYKMLCEKDENKLAFVEDGIPYTYEELEKAADEYAEKIKINADGNYGTAVKGMWQKLGQCTESGRKVYMIKSESFLEQLILFIACNKNGDIPMIVQKDMTQLPEINEIPDEVCMAVMTSGTTGVPKILYRTYESWADFFPIQNEIFGIGENSRLFVQGSLAFTGNLNLVMAQLYAGAVTIVENRFNPKQWEKTIKQWEADTIYLIPSKLMCIPECFKEKNVNIKMILSGSQSLGRKDAESLKKIFPDTKVILYYGASELNYISYVTDENMTEKRNLIGKPFPKVDVSVKEGEIYVTNDFHVYGVKCPFTLKDRGYMDDCGNLYFDGRSDDIVGIRGRKVSKAKIEAAVSEKEEISEAVVILEKDRDILTLYVALKESVKGKYLKNDKKRDELEKEIYAFLRKKLAHFEMPRRIIILDDMPHNKDTGKIDKKQLLK</sequence>
<evidence type="ECO:0000256" key="1">
    <source>
        <dbReference type="ARBA" id="ARBA00006432"/>
    </source>
</evidence>
<dbReference type="Gene3D" id="3.40.50.12780">
    <property type="entry name" value="N-terminal domain of ligase-like"/>
    <property type="match status" value="1"/>
</dbReference>
<name>A0AAW3JVP5_9FIRM</name>
<dbReference type="PANTHER" id="PTHR43201:SF5">
    <property type="entry name" value="MEDIUM-CHAIN ACYL-COA LIGASE ACSF2, MITOCHONDRIAL"/>
    <property type="match status" value="1"/>
</dbReference>
<gene>
    <name evidence="5" type="ORF">APZ18_01140</name>
</gene>
<evidence type="ECO:0008006" key="7">
    <source>
        <dbReference type="Google" id="ProtNLM"/>
    </source>
</evidence>
<reference evidence="5 6" key="1">
    <citation type="submission" date="2015-10" db="EMBL/GenBank/DDBJ databases">
        <title>Butyribacter intestini gen. nov., sp. nov., a butyric acid-producing bacterium of the family Lachnospiraceae isolated from the human faeces.</title>
        <authorList>
            <person name="Zou Y."/>
            <person name="Xue W."/>
            <person name="Luo G."/>
            <person name="Lv M."/>
        </authorList>
    </citation>
    <scope>NUCLEOTIDE SEQUENCE [LARGE SCALE GENOMIC DNA]</scope>
    <source>
        <strain evidence="5 6">TF01-11</strain>
    </source>
</reference>
<comment type="similarity">
    <text evidence="1">Belongs to the ATP-dependent AMP-binding enzyme family.</text>
</comment>
<evidence type="ECO:0000313" key="5">
    <source>
        <dbReference type="EMBL" id="KQC85841.1"/>
    </source>
</evidence>
<dbReference type="SUPFAM" id="SSF56801">
    <property type="entry name" value="Acetyl-CoA synthetase-like"/>
    <property type="match status" value="1"/>
</dbReference>
<comment type="caution">
    <text evidence="5">The sequence shown here is derived from an EMBL/GenBank/DDBJ whole genome shotgun (WGS) entry which is preliminary data.</text>
</comment>
<accession>A0AAW3JVP5</accession>
<dbReference type="InterPro" id="IPR045851">
    <property type="entry name" value="AMP-bd_C_sf"/>
</dbReference>
<protein>
    <recommendedName>
        <fullName evidence="7">AMP-binding protein</fullName>
    </recommendedName>
</protein>
<keyword evidence="2" id="KW-0436">Ligase</keyword>